<dbReference type="Proteomes" id="UP000565711">
    <property type="component" value="Unassembled WGS sequence"/>
</dbReference>
<dbReference type="Pfam" id="PF01526">
    <property type="entry name" value="DDE_Tnp_Tn3"/>
    <property type="match status" value="1"/>
</dbReference>
<evidence type="ECO:0000256" key="3">
    <source>
        <dbReference type="ARBA" id="ARBA00023125"/>
    </source>
</evidence>
<dbReference type="GO" id="GO:0006313">
    <property type="term" value="P:DNA transposition"/>
    <property type="evidence" value="ECO:0007669"/>
    <property type="project" value="InterPro"/>
</dbReference>
<dbReference type="GO" id="GO:0003677">
    <property type="term" value="F:DNA binding"/>
    <property type="evidence" value="ECO:0007669"/>
    <property type="project" value="UniProtKB-KW"/>
</dbReference>
<dbReference type="Pfam" id="PF13700">
    <property type="entry name" value="DUF4158"/>
    <property type="match status" value="1"/>
</dbReference>
<evidence type="ECO:0000313" key="7">
    <source>
        <dbReference type="EMBL" id="NKY52752.1"/>
    </source>
</evidence>
<keyword evidence="2" id="KW-0815">Transposition</keyword>
<keyword evidence="4" id="KW-0233">DNA recombination</keyword>
<accession>A0A846Y465</accession>
<keyword evidence="3" id="KW-0238">DNA-binding</keyword>
<name>A0A846Y465_9NOCA</name>
<comment type="similarity">
    <text evidence="1">Belongs to the transposase 7 family.</text>
</comment>
<dbReference type="AlphaFoldDB" id="A0A846Y465"/>
<evidence type="ECO:0000256" key="1">
    <source>
        <dbReference type="ARBA" id="ARBA00009402"/>
    </source>
</evidence>
<dbReference type="EMBL" id="JAAXOP010000013">
    <property type="protein sequence ID" value="NKY52752.1"/>
    <property type="molecule type" value="Genomic_DNA"/>
</dbReference>
<evidence type="ECO:0000256" key="4">
    <source>
        <dbReference type="ARBA" id="ARBA00023172"/>
    </source>
</evidence>
<dbReference type="InterPro" id="IPR025296">
    <property type="entry name" value="DUF4158"/>
</dbReference>
<reference evidence="7 8" key="1">
    <citation type="submission" date="2020-04" db="EMBL/GenBank/DDBJ databases">
        <title>MicrobeNet Type strains.</title>
        <authorList>
            <person name="Nicholson A.C."/>
        </authorList>
    </citation>
    <scope>NUCLEOTIDE SEQUENCE [LARGE SCALE GENOMIC DNA]</scope>
    <source>
        <strain evidence="7 8">JCM 12354</strain>
    </source>
</reference>
<evidence type="ECO:0000259" key="6">
    <source>
        <dbReference type="Pfam" id="PF13700"/>
    </source>
</evidence>
<keyword evidence="8" id="KW-1185">Reference proteome</keyword>
<dbReference type="InterPro" id="IPR002513">
    <property type="entry name" value="Tn3_Tnp_DDE_dom"/>
</dbReference>
<dbReference type="GO" id="GO:0004803">
    <property type="term" value="F:transposase activity"/>
    <property type="evidence" value="ECO:0007669"/>
    <property type="project" value="InterPro"/>
</dbReference>
<evidence type="ECO:0000259" key="5">
    <source>
        <dbReference type="Pfam" id="PF01526"/>
    </source>
</evidence>
<gene>
    <name evidence="7" type="ORF">HGA08_21355</name>
</gene>
<feature type="domain" description="Tn3 transposase DDE" evidence="5">
    <location>
        <begin position="603"/>
        <end position="994"/>
    </location>
</feature>
<protein>
    <submittedName>
        <fullName evidence="7">Tn3 family transposase</fullName>
    </submittedName>
</protein>
<dbReference type="RefSeq" id="WP_067874567.1">
    <property type="nucleotide sequence ID" value="NZ_JAAXOP010000013.1"/>
</dbReference>
<organism evidence="7 8">
    <name type="scientific">Nocardia vermiculata</name>
    <dbReference type="NCBI Taxonomy" id="257274"/>
    <lineage>
        <taxon>Bacteria</taxon>
        <taxon>Bacillati</taxon>
        <taxon>Actinomycetota</taxon>
        <taxon>Actinomycetes</taxon>
        <taxon>Mycobacteriales</taxon>
        <taxon>Nocardiaceae</taxon>
        <taxon>Nocardia</taxon>
    </lineage>
</organism>
<evidence type="ECO:0000256" key="2">
    <source>
        <dbReference type="ARBA" id="ARBA00022578"/>
    </source>
</evidence>
<comment type="caution">
    <text evidence="7">The sequence shown here is derived from an EMBL/GenBank/DDBJ whole genome shotgun (WGS) entry which is preliminary data.</text>
</comment>
<dbReference type="NCBIfam" id="NF033527">
    <property type="entry name" value="transpos_Tn3"/>
    <property type="match status" value="1"/>
</dbReference>
<sequence length="1018" mass="113292">MRDEGVAPGYGQFGVLTRVELERFFHLDDQDRELIAERRRDSNRLGFAIQLVTVRYLGMFLPDPLNVPANLVDYLAEQLGIDDPSCVKAYLDRKQTRYDHQAEIIGKHGLIEFADIEAELAAWIADQAWTTGDGPKVLIAGAVRWLREDKGALLPGVTTLERLVGECKQAADQRLWAHLAGQLSGGQPGVLLGLLDTREDKRRKYVELERLRKGVFTPTSTGMRNALARLRDVNAVIPESVDITQVSPRRMIALASHGLTGKTVHLRRMRSQRERLLALLVATVFTLRAKAVDDVLELFDLLMVNNLMARAERQSKEEKLRRYPRMSKNASKLARAVRVLLEMAETEPDLPLQLVWDLIENTVSKAELTSALAAIDELVPQADPELDSQRLEEMAGRFATVRTFLSAMMRHVEFGAVGDGVAVLTAMRNLADLLATPRGRGLPARWLDAREVDHDLVGGGWSRLVYPDGRPEETVDRAAYTLCVLEQFHRHLKHRNIFAEHSSKWRDPRTHLLSGMVWEAARERGMNALGLPDGPRELLADLGQDLDAAYRELAGRLGDDTPASVDADGKLHVAALTALSDPPSLIDLRRRVSAMIPRVDLPEMVLEVMSWCPNFGESFTHVAGTGARAANLGMSVAAVLCSQAMNVGLTPVVSPGVEALTRDRLRHVDQHYLRAETLSAANTVLVNAQAAVPLAQLWGGGVVASVDGMRFVVPVRTIYARPNLKYFGRKRGATWLNMLNDQSAGLNAVVVSGTPKDSLNFLDVLLRQPEGSKVPEDIITDTGSYSDIVFGLSHLLGYKYRPQLANMPDQRLWRIDTRADYGPLDRAARGKIDVDKIASHWEDMCRVAVSMHRGEVSGHEVTRMISRDGNPTSLGQAIAHYGRIFKTLHILRLADDEPYRREAKAQSNLQEGRHDLGRAIFHGRKGEITRGYLDGMENQLDALGLILNIVVLWNSVYSDRALDALREQDYPVREEDAARLSAFGRKHIRLEGHYSFALPDLGGIHRPLRDPDAADEDE</sequence>
<dbReference type="InterPro" id="IPR047653">
    <property type="entry name" value="Tn3-like_transpos"/>
</dbReference>
<feature type="domain" description="DUF4158" evidence="6">
    <location>
        <begin position="10"/>
        <end position="166"/>
    </location>
</feature>
<proteinExistence type="inferred from homology"/>
<evidence type="ECO:0000313" key="8">
    <source>
        <dbReference type="Proteomes" id="UP000565711"/>
    </source>
</evidence>